<accession>A0ABR9B6J3</accession>
<dbReference type="EMBL" id="JACYTO010000001">
    <property type="protein sequence ID" value="MBD8501975.1"/>
    <property type="molecule type" value="Genomic_DNA"/>
</dbReference>
<evidence type="ECO:0000256" key="3">
    <source>
        <dbReference type="ARBA" id="ARBA00022827"/>
    </source>
</evidence>
<keyword evidence="3" id="KW-0274">FAD</keyword>
<dbReference type="Proteomes" id="UP000603602">
    <property type="component" value="Unassembled WGS sequence"/>
</dbReference>
<dbReference type="GO" id="GO:0019154">
    <property type="term" value="F:glycolate dehydrogenase activity"/>
    <property type="evidence" value="ECO:0007669"/>
    <property type="project" value="UniProtKB-EC"/>
</dbReference>
<dbReference type="SUPFAM" id="SSF55103">
    <property type="entry name" value="FAD-linked oxidases, C-terminal domain"/>
    <property type="match status" value="1"/>
</dbReference>
<evidence type="ECO:0000256" key="2">
    <source>
        <dbReference type="ARBA" id="ARBA00022630"/>
    </source>
</evidence>
<dbReference type="InterPro" id="IPR004113">
    <property type="entry name" value="FAD-bd_oxidored_4_C"/>
</dbReference>
<dbReference type="PANTHER" id="PTHR11748">
    <property type="entry name" value="D-LACTATE DEHYDROGENASE"/>
    <property type="match status" value="1"/>
</dbReference>
<evidence type="ECO:0000313" key="7">
    <source>
        <dbReference type="Proteomes" id="UP000603602"/>
    </source>
</evidence>
<keyword evidence="2" id="KW-0285">Flavoprotein</keyword>
<sequence length="360" mass="38164">MSDSLDTILTEWSERIRAAAADGTALQLRGGGTKDFYGRSPRGERFDTTAYRGIVSYEPTELVVTVRAGTPLAELEAELATRGQMLAFEPPHFGSGATVGGAVCAGLSGPRRAAVGALRDFVLGVKLVDGRGELLRFGGQVMKNVAGYDVSRLVAGSLGTLGVLAEVSLKVLPRPVAEASLRFAMNEMEAIDRLNAWGGQPLPISASAWADGVLTLRLSGAEAAVQAALASLGGERVGEDEAAAFWQGVREQSLPWFGADVAGGALWRLSMPSAAAPLKLAGEQFVEWGGAQRWLRTGETAERIRERAVQLGGHATLFRGDHAGAVFHPLPAPLLTIHRRLKNAFDPAGIFNPGRLYQEL</sequence>
<dbReference type="PANTHER" id="PTHR11748:SF103">
    <property type="entry name" value="GLYCOLATE OXIDASE SUBUNIT GLCE"/>
    <property type="match status" value="1"/>
</dbReference>
<dbReference type="InterPro" id="IPR016164">
    <property type="entry name" value="FAD-linked_Oxase-like_C"/>
</dbReference>
<name>A0ABR9B6J3_9RHOO</name>
<dbReference type="SUPFAM" id="SSF56176">
    <property type="entry name" value="FAD-binding/transporter-associated domain-like"/>
    <property type="match status" value="1"/>
</dbReference>
<keyword evidence="4 6" id="KW-0560">Oxidoreductase</keyword>
<reference evidence="7" key="1">
    <citation type="submission" date="2023-07" db="EMBL/GenBank/DDBJ databases">
        <title>Thauera sp. CAU 1555 isolated from sand of Yaerae Beach.</title>
        <authorList>
            <person name="Kim W."/>
        </authorList>
    </citation>
    <scope>NUCLEOTIDE SEQUENCE [LARGE SCALE GENOMIC DNA]</scope>
    <source>
        <strain evidence="7">CAU 1555</strain>
    </source>
</reference>
<evidence type="ECO:0000259" key="5">
    <source>
        <dbReference type="PROSITE" id="PS51387"/>
    </source>
</evidence>
<organism evidence="6 7">
    <name type="scientific">Thauera sedimentorum</name>
    <dbReference type="NCBI Taxonomy" id="2767595"/>
    <lineage>
        <taxon>Bacteria</taxon>
        <taxon>Pseudomonadati</taxon>
        <taxon>Pseudomonadota</taxon>
        <taxon>Betaproteobacteria</taxon>
        <taxon>Rhodocyclales</taxon>
        <taxon>Zoogloeaceae</taxon>
        <taxon>Thauera</taxon>
    </lineage>
</organism>
<dbReference type="Gene3D" id="3.30.465.10">
    <property type="match status" value="1"/>
</dbReference>
<comment type="caution">
    <text evidence="6">The sequence shown here is derived from an EMBL/GenBank/DDBJ whole genome shotgun (WGS) entry which is preliminary data.</text>
</comment>
<dbReference type="EC" id="1.1.99.14" evidence="6"/>
<dbReference type="InterPro" id="IPR006094">
    <property type="entry name" value="Oxid_FAD_bind_N"/>
</dbReference>
<protein>
    <submittedName>
        <fullName evidence="6">Glycolate oxidase subunit GlcE</fullName>
        <ecNumber evidence="6">1.1.99.14</ecNumber>
    </submittedName>
</protein>
<proteinExistence type="predicted"/>
<keyword evidence="7" id="KW-1185">Reference proteome</keyword>
<feature type="domain" description="FAD-binding PCMH-type" evidence="5">
    <location>
        <begin position="1"/>
        <end position="174"/>
    </location>
</feature>
<dbReference type="InterPro" id="IPR036318">
    <property type="entry name" value="FAD-bd_PCMH-like_sf"/>
</dbReference>
<evidence type="ECO:0000313" key="6">
    <source>
        <dbReference type="EMBL" id="MBD8501975.1"/>
    </source>
</evidence>
<dbReference type="Pfam" id="PF01565">
    <property type="entry name" value="FAD_binding_4"/>
    <property type="match status" value="1"/>
</dbReference>
<dbReference type="PROSITE" id="PS51387">
    <property type="entry name" value="FAD_PCMH"/>
    <property type="match status" value="1"/>
</dbReference>
<dbReference type="NCBIfam" id="NF008439">
    <property type="entry name" value="PRK11282.1"/>
    <property type="match status" value="1"/>
</dbReference>
<dbReference type="Pfam" id="PF02913">
    <property type="entry name" value="FAD-oxidase_C"/>
    <property type="match status" value="1"/>
</dbReference>
<dbReference type="Gene3D" id="1.10.45.10">
    <property type="entry name" value="Vanillyl-alcohol Oxidase, Chain A, domain 4"/>
    <property type="match status" value="1"/>
</dbReference>
<dbReference type="InterPro" id="IPR016166">
    <property type="entry name" value="FAD-bd_PCMH"/>
</dbReference>
<evidence type="ECO:0000256" key="4">
    <source>
        <dbReference type="ARBA" id="ARBA00023002"/>
    </source>
</evidence>
<dbReference type="RefSeq" id="WP_187716784.1">
    <property type="nucleotide sequence ID" value="NZ_JACTAH010000001.1"/>
</dbReference>
<dbReference type="InterPro" id="IPR016171">
    <property type="entry name" value="Vanillyl_alc_oxidase_C-sub2"/>
</dbReference>
<evidence type="ECO:0000256" key="1">
    <source>
        <dbReference type="ARBA" id="ARBA00001974"/>
    </source>
</evidence>
<dbReference type="InterPro" id="IPR016169">
    <property type="entry name" value="FAD-bd_PCMH_sub2"/>
</dbReference>
<comment type="cofactor">
    <cofactor evidence="1">
        <name>FAD</name>
        <dbReference type="ChEBI" id="CHEBI:57692"/>
    </cofactor>
</comment>
<gene>
    <name evidence="6" type="primary">glcE</name>
    <name evidence="6" type="ORF">IFO67_03690</name>
</gene>